<keyword evidence="2" id="KW-1185">Reference proteome</keyword>
<accession>A0AAV6LMB9</accession>
<proteinExistence type="predicted"/>
<sequence length="164" mass="18711">MFIRLDGQPPHPNATPERLQKGMATLNAAIGNLSSDPIPSRQLVPTSTIRNPIFTMTDPNPSQSFGNRFRAMMPALPEPEPEIDMQYVGWAIANDDDYAAPIIQEWYQFELEGFPLHPEYVPFDPTWHDEWMAGHHEAMNDPLDGISLYMLFQQPELIAPDEEY</sequence>
<reference evidence="1" key="1">
    <citation type="submission" date="2020-08" db="EMBL/GenBank/DDBJ databases">
        <title>Plant Genome Project.</title>
        <authorList>
            <person name="Zhang R.-G."/>
        </authorList>
    </citation>
    <scope>NUCLEOTIDE SEQUENCE</scope>
    <source>
        <strain evidence="1">WSP0</strain>
        <tissue evidence="1">Leaf</tissue>
    </source>
</reference>
<comment type="caution">
    <text evidence="1">The sequence shown here is derived from an EMBL/GenBank/DDBJ whole genome shotgun (WGS) entry which is preliminary data.</text>
</comment>
<protein>
    <submittedName>
        <fullName evidence="1">Uncharacterized protein</fullName>
    </submittedName>
</protein>
<evidence type="ECO:0000313" key="1">
    <source>
        <dbReference type="EMBL" id="KAG5565860.1"/>
    </source>
</evidence>
<gene>
    <name evidence="1" type="ORF">RHGRI_001688</name>
</gene>
<dbReference type="Proteomes" id="UP000823749">
    <property type="component" value="Chromosome 1"/>
</dbReference>
<evidence type="ECO:0000313" key="2">
    <source>
        <dbReference type="Proteomes" id="UP000823749"/>
    </source>
</evidence>
<dbReference type="EMBL" id="JACTNZ010000001">
    <property type="protein sequence ID" value="KAG5565860.1"/>
    <property type="molecule type" value="Genomic_DNA"/>
</dbReference>
<organism evidence="1 2">
    <name type="scientific">Rhododendron griersonianum</name>
    <dbReference type="NCBI Taxonomy" id="479676"/>
    <lineage>
        <taxon>Eukaryota</taxon>
        <taxon>Viridiplantae</taxon>
        <taxon>Streptophyta</taxon>
        <taxon>Embryophyta</taxon>
        <taxon>Tracheophyta</taxon>
        <taxon>Spermatophyta</taxon>
        <taxon>Magnoliopsida</taxon>
        <taxon>eudicotyledons</taxon>
        <taxon>Gunneridae</taxon>
        <taxon>Pentapetalae</taxon>
        <taxon>asterids</taxon>
        <taxon>Ericales</taxon>
        <taxon>Ericaceae</taxon>
        <taxon>Ericoideae</taxon>
        <taxon>Rhodoreae</taxon>
        <taxon>Rhododendron</taxon>
    </lineage>
</organism>
<dbReference type="AlphaFoldDB" id="A0AAV6LMB9"/>
<name>A0AAV6LMB9_9ERIC</name>